<comment type="similarity">
    <text evidence="1">Belongs to the UDPGP type 1 family.</text>
</comment>
<evidence type="ECO:0000313" key="5">
    <source>
        <dbReference type="Proteomes" id="UP001157109"/>
    </source>
</evidence>
<name>A0ABQ6HQG8_9MICO</name>
<dbReference type="PANTHER" id="PTHR43511">
    <property type="match status" value="1"/>
</dbReference>
<dbReference type="InterPro" id="IPR002618">
    <property type="entry name" value="UDPGP_fam"/>
</dbReference>
<dbReference type="SUPFAM" id="SSF53448">
    <property type="entry name" value="Nucleotide-diphospho-sugar transferases"/>
    <property type="match status" value="1"/>
</dbReference>
<comment type="caution">
    <text evidence="4">The sequence shown here is derived from an EMBL/GenBank/DDBJ whole genome shotgun (WGS) entry which is preliminary data.</text>
</comment>
<organism evidence="4 5">
    <name type="scientific">Arsenicicoccus piscis</name>
    <dbReference type="NCBI Taxonomy" id="673954"/>
    <lineage>
        <taxon>Bacteria</taxon>
        <taxon>Bacillati</taxon>
        <taxon>Actinomycetota</taxon>
        <taxon>Actinomycetes</taxon>
        <taxon>Micrococcales</taxon>
        <taxon>Intrasporangiaceae</taxon>
        <taxon>Arsenicicoccus</taxon>
    </lineage>
</organism>
<evidence type="ECO:0000256" key="1">
    <source>
        <dbReference type="ARBA" id="ARBA00010401"/>
    </source>
</evidence>
<dbReference type="InterPro" id="IPR016267">
    <property type="entry name" value="UDPGP_trans"/>
</dbReference>
<evidence type="ECO:0000313" key="4">
    <source>
        <dbReference type="EMBL" id="GMA20435.1"/>
    </source>
</evidence>
<keyword evidence="5" id="KW-1185">Reference proteome</keyword>
<accession>A0ABQ6HQG8</accession>
<reference evidence="5" key="1">
    <citation type="journal article" date="2019" name="Int. J. Syst. Evol. Microbiol.">
        <title>The Global Catalogue of Microorganisms (GCM) 10K type strain sequencing project: providing services to taxonomists for standard genome sequencing and annotation.</title>
        <authorList>
            <consortium name="The Broad Institute Genomics Platform"/>
            <consortium name="The Broad Institute Genome Sequencing Center for Infectious Disease"/>
            <person name="Wu L."/>
            <person name="Ma J."/>
        </authorList>
    </citation>
    <scope>NUCLEOTIDE SEQUENCE [LARGE SCALE GENOMIC DNA]</scope>
    <source>
        <strain evidence="5">NBRC 105830</strain>
    </source>
</reference>
<evidence type="ECO:0008006" key="6">
    <source>
        <dbReference type="Google" id="ProtNLM"/>
    </source>
</evidence>
<dbReference type="Pfam" id="PF01704">
    <property type="entry name" value="UDPGP"/>
    <property type="match status" value="1"/>
</dbReference>
<evidence type="ECO:0000256" key="2">
    <source>
        <dbReference type="ARBA" id="ARBA00022679"/>
    </source>
</evidence>
<protein>
    <recommendedName>
        <fullName evidence="6">UTP--glucose-1-phosphate uridylyltransferase</fullName>
    </recommendedName>
</protein>
<dbReference type="InterPro" id="IPR029044">
    <property type="entry name" value="Nucleotide-diphossugar_trans"/>
</dbReference>
<gene>
    <name evidence="4" type="ORF">GCM10025862_24560</name>
</gene>
<dbReference type="Gene3D" id="3.90.550.10">
    <property type="entry name" value="Spore Coat Polysaccharide Biosynthesis Protein SpsA, Chain A"/>
    <property type="match status" value="1"/>
</dbReference>
<keyword evidence="2" id="KW-0808">Transferase</keyword>
<dbReference type="EMBL" id="BSUJ01000001">
    <property type="protein sequence ID" value="GMA20435.1"/>
    <property type="molecule type" value="Genomic_DNA"/>
</dbReference>
<sequence>MSEDGLARAREKMTTAGVSGAAIEAFAHYYGELEQGATGLVPEAEIDPVTDLPVYEDIAVTPDQAREALGQTVFVKLNGGLGTSMGMSRAKSLLPVRDGLSFLDITVRQVLAARAEHDVRLPLLLMDSFNTQQDTLAALAAYPELPVDGLPLDFLQSQEPKLLASDLTPVSWPADPRLEWCPPGHGDIYPSLLGSGVLDLIVEQGYRYLAVSNGDNLGAAPDARIVGWFASTGAPYAAEVTPRTPMDRKGGHLAHRKSDGRLILRETAQTPPTRCAGSPTRPVTRSPTATTCGSTRCACATRSARARGSSGCR</sequence>
<proteinExistence type="inferred from homology"/>
<dbReference type="Proteomes" id="UP001157109">
    <property type="component" value="Unassembled WGS sequence"/>
</dbReference>
<keyword evidence="3" id="KW-0548">Nucleotidyltransferase</keyword>
<evidence type="ECO:0000256" key="3">
    <source>
        <dbReference type="ARBA" id="ARBA00022695"/>
    </source>
</evidence>